<evidence type="ECO:0000256" key="6">
    <source>
        <dbReference type="ARBA" id="ARBA00022884"/>
    </source>
</evidence>
<dbReference type="Proteomes" id="UP000037632">
    <property type="component" value="Unassembled WGS sequence"/>
</dbReference>
<keyword evidence="2" id="KW-0819">tRNA processing</keyword>
<dbReference type="GO" id="GO:0000049">
    <property type="term" value="F:tRNA binding"/>
    <property type="evidence" value="ECO:0007669"/>
    <property type="project" value="InterPro"/>
</dbReference>
<evidence type="ECO:0000256" key="5">
    <source>
        <dbReference type="ARBA" id="ARBA00022801"/>
    </source>
</evidence>
<evidence type="ECO:0000256" key="8">
    <source>
        <dbReference type="SAM" id="MobiDB-lite"/>
    </source>
</evidence>
<organism evidence="9 10">
    <name type="scientific">Stenotrophomonas maltophilia</name>
    <name type="common">Pseudomonas maltophilia</name>
    <name type="synonym">Xanthomonas maltophilia</name>
    <dbReference type="NCBI Taxonomy" id="40324"/>
    <lineage>
        <taxon>Bacteria</taxon>
        <taxon>Pseudomonadati</taxon>
        <taxon>Pseudomonadota</taxon>
        <taxon>Gammaproteobacteria</taxon>
        <taxon>Lysobacterales</taxon>
        <taxon>Lysobacteraceae</taxon>
        <taxon>Stenotrophomonas</taxon>
        <taxon>Stenotrophomonas maltophilia group</taxon>
    </lineage>
</organism>
<evidence type="ECO:0000313" key="10">
    <source>
        <dbReference type="Proteomes" id="UP000037632"/>
    </source>
</evidence>
<dbReference type="Gene3D" id="3.30.230.10">
    <property type="match status" value="1"/>
</dbReference>
<evidence type="ECO:0000256" key="7">
    <source>
        <dbReference type="NCBIfam" id="TIGR00188"/>
    </source>
</evidence>
<dbReference type="SUPFAM" id="SSF54211">
    <property type="entry name" value="Ribosomal protein S5 domain 2-like"/>
    <property type="match status" value="1"/>
</dbReference>
<dbReference type="GO" id="GO:0030677">
    <property type="term" value="C:ribonuclease P complex"/>
    <property type="evidence" value="ECO:0007669"/>
    <property type="project" value="TreeGrafter"/>
</dbReference>
<evidence type="ECO:0000256" key="2">
    <source>
        <dbReference type="ARBA" id="ARBA00022694"/>
    </source>
</evidence>
<evidence type="ECO:0000313" key="9">
    <source>
        <dbReference type="EMBL" id="KOO83282.1"/>
    </source>
</evidence>
<comment type="caution">
    <text evidence="9">The sequence shown here is derived from an EMBL/GenBank/DDBJ whole genome shotgun (WGS) entry which is preliminary data.</text>
</comment>
<keyword evidence="5" id="KW-0378">Hydrolase</keyword>
<evidence type="ECO:0000256" key="3">
    <source>
        <dbReference type="ARBA" id="ARBA00022722"/>
    </source>
</evidence>
<dbReference type="PANTHER" id="PTHR33992">
    <property type="entry name" value="RIBONUCLEASE P PROTEIN COMPONENT"/>
    <property type="match status" value="1"/>
</dbReference>
<dbReference type="InterPro" id="IPR014721">
    <property type="entry name" value="Ribsml_uS5_D2-typ_fold_subgr"/>
</dbReference>
<keyword evidence="3" id="KW-0540">Nuclease</keyword>
<dbReference type="InterPro" id="IPR020568">
    <property type="entry name" value="Ribosomal_Su5_D2-typ_SF"/>
</dbReference>
<dbReference type="PANTHER" id="PTHR33992:SF1">
    <property type="entry name" value="RIBONUCLEASE P PROTEIN COMPONENT"/>
    <property type="match status" value="1"/>
</dbReference>
<protein>
    <recommendedName>
        <fullName evidence="7">Ribonuclease P protein component</fullName>
        <ecNumber evidence="7">3.1.26.5</ecNumber>
    </recommendedName>
</protein>
<evidence type="ECO:0000256" key="4">
    <source>
        <dbReference type="ARBA" id="ARBA00022759"/>
    </source>
</evidence>
<comment type="function">
    <text evidence="1">RNaseP catalyzes the removal of the 5'-leader sequence from pre-tRNA to produce the mature 5'-terminus. It can also cleave other RNA substrates such as 4.5S RNA. The protein component plays an auxiliary but essential role in vivo by binding to the 5'-leader sequence and broadening the substrate specificity of the ribozyme.</text>
</comment>
<keyword evidence="6" id="KW-0694">RNA-binding</keyword>
<dbReference type="GO" id="GO:0042781">
    <property type="term" value="F:3'-tRNA processing endoribonuclease activity"/>
    <property type="evidence" value="ECO:0007669"/>
    <property type="project" value="TreeGrafter"/>
</dbReference>
<dbReference type="GO" id="GO:0004526">
    <property type="term" value="F:ribonuclease P activity"/>
    <property type="evidence" value="ECO:0007669"/>
    <property type="project" value="UniProtKB-UniRule"/>
</dbReference>
<dbReference type="EMBL" id="JZIW01000001">
    <property type="protein sequence ID" value="KOO83282.1"/>
    <property type="molecule type" value="Genomic_DNA"/>
</dbReference>
<dbReference type="Pfam" id="PF00825">
    <property type="entry name" value="Ribonuclease_P"/>
    <property type="match status" value="1"/>
</dbReference>
<accession>A0AB34TJU6</accession>
<name>A0AB34TJU6_STEMA</name>
<feature type="region of interest" description="Disordered" evidence="8">
    <location>
        <begin position="88"/>
        <end position="121"/>
    </location>
</feature>
<reference evidence="9 10" key="1">
    <citation type="journal article" date="2015" name="Antimicrob. Agents Chemother.">
        <title>Whole-Genome Sequencing Identifies Emergence of a Quinolone Resistance Mutation in a Case of Stenotrophomonas maltophilia Bacteremia.</title>
        <authorList>
            <person name="Pak T.R."/>
            <person name="Altman D.R."/>
            <person name="Attie O."/>
            <person name="Sebra R."/>
            <person name="Hamula C.L."/>
            <person name="Lewis M."/>
            <person name="Deikus G."/>
            <person name="Newman L.C."/>
            <person name="Fang G."/>
            <person name="Hand J."/>
            <person name="Papel G."/>
            <person name="Wallach F."/>
            <person name="Schadt E.E."/>
            <person name="Huprikar S."/>
            <person name="van Bakel H."/>
            <person name="Kasarskis A."/>
            <person name="Bashir A."/>
        </authorList>
    </citation>
    <scope>NUCLEOTIDE SEQUENCE [LARGE SCALE GENOMIC DNA]</scope>
    <source>
        <strain evidence="9 10">ISMMS6</strain>
    </source>
</reference>
<keyword evidence="4" id="KW-0255">Endonuclease</keyword>
<dbReference type="EC" id="3.1.26.5" evidence="7"/>
<evidence type="ECO:0000256" key="1">
    <source>
        <dbReference type="ARBA" id="ARBA00002663"/>
    </source>
</evidence>
<dbReference type="PROSITE" id="PS00648">
    <property type="entry name" value="RIBONUCLEASE_P"/>
    <property type="match status" value="1"/>
</dbReference>
<dbReference type="NCBIfam" id="TIGR00188">
    <property type="entry name" value="rnpA"/>
    <property type="match status" value="1"/>
</dbReference>
<dbReference type="InterPro" id="IPR020539">
    <property type="entry name" value="RNase_P_CS"/>
</dbReference>
<dbReference type="InterPro" id="IPR000100">
    <property type="entry name" value="RNase_P"/>
</dbReference>
<sequence length="121" mass="13245">MSDPLMTLHWLPADRPARLGLAVSRKVDPNAVGRNRIKRVLRDILRQTRTEIQPGDFVVVARSAARSASNDEIRQAFLRLLRRLRALPAPGADGTMPPPDGIATLSLTEPASRPGPAEPVR</sequence>
<dbReference type="AlphaFoldDB" id="A0AB34TJU6"/>
<proteinExistence type="predicted"/>
<gene>
    <name evidence="9" type="ORF">VL23_08665</name>
</gene>